<dbReference type="AlphaFoldDB" id="A0A814JGG7"/>
<dbReference type="PANTHER" id="PTHR28037:SF1">
    <property type="entry name" value="ALCOHOL O-ACETYLTRANSFERASE 1-RELATED"/>
    <property type="match status" value="1"/>
</dbReference>
<dbReference type="SUPFAM" id="SSF52777">
    <property type="entry name" value="CoA-dependent acyltransferases"/>
    <property type="match status" value="1"/>
</dbReference>
<dbReference type="InterPro" id="IPR023213">
    <property type="entry name" value="CAT-like_dom_sf"/>
</dbReference>
<organism evidence="1 2">
    <name type="scientific">Adineta steineri</name>
    <dbReference type="NCBI Taxonomy" id="433720"/>
    <lineage>
        <taxon>Eukaryota</taxon>
        <taxon>Metazoa</taxon>
        <taxon>Spiralia</taxon>
        <taxon>Gnathifera</taxon>
        <taxon>Rotifera</taxon>
        <taxon>Eurotatoria</taxon>
        <taxon>Bdelloidea</taxon>
        <taxon>Adinetida</taxon>
        <taxon>Adinetidae</taxon>
        <taxon>Adineta</taxon>
    </lineage>
</organism>
<name>A0A814JGG7_9BILA</name>
<reference evidence="1" key="1">
    <citation type="submission" date="2021-02" db="EMBL/GenBank/DDBJ databases">
        <authorList>
            <person name="Nowell W R."/>
        </authorList>
    </citation>
    <scope>NUCLEOTIDE SEQUENCE</scope>
</reference>
<evidence type="ECO:0000313" key="2">
    <source>
        <dbReference type="Proteomes" id="UP000663860"/>
    </source>
</evidence>
<dbReference type="EMBL" id="CAJNOE010000195">
    <property type="protein sequence ID" value="CAF1035546.1"/>
    <property type="molecule type" value="Genomic_DNA"/>
</dbReference>
<accession>A0A814JGG7</accession>
<gene>
    <name evidence="1" type="ORF">IZO911_LOCUS19498</name>
</gene>
<protein>
    <recommendedName>
        <fullName evidence="3">Condensation domain-containing protein</fullName>
    </recommendedName>
</protein>
<sequence>MTHQVISTLPLLGVEKFFCLHGGWLTIAHAAHLSGNYSMLISNASNALQCLLKRHSRMRTRLRVDDNRYFLDNLQYNSEHLSSDLFFSAIEITNESWQELVERRCNQDPYSKNGTVIFPLFHFMLLYNSQQSDDQLFHLVLFQNHCVSDGQSGFILIHEFLTMATTSNALEISEPLNTEILPLLGQLIPRPYEFYQLVEWNHITYNPENITQKQFEHALHLFLQCINIGDPML</sequence>
<evidence type="ECO:0008006" key="3">
    <source>
        <dbReference type="Google" id="ProtNLM"/>
    </source>
</evidence>
<evidence type="ECO:0000313" key="1">
    <source>
        <dbReference type="EMBL" id="CAF1035546.1"/>
    </source>
</evidence>
<dbReference type="Gene3D" id="3.30.559.10">
    <property type="entry name" value="Chloramphenicol acetyltransferase-like domain"/>
    <property type="match status" value="1"/>
</dbReference>
<dbReference type="PANTHER" id="PTHR28037">
    <property type="entry name" value="ALCOHOL O-ACETYLTRANSFERASE 1-RELATED"/>
    <property type="match status" value="1"/>
</dbReference>
<proteinExistence type="predicted"/>
<dbReference type="Proteomes" id="UP000663860">
    <property type="component" value="Unassembled WGS sequence"/>
</dbReference>
<dbReference type="InterPro" id="IPR052058">
    <property type="entry name" value="Alcohol_O-acetyltransferase"/>
</dbReference>
<comment type="caution">
    <text evidence="1">The sequence shown here is derived from an EMBL/GenBank/DDBJ whole genome shotgun (WGS) entry which is preliminary data.</text>
</comment>